<proteinExistence type="predicted"/>
<dbReference type="RefSeq" id="WP_068900603.1">
    <property type="nucleotide sequence ID" value="NZ_JBHUIF010000009.1"/>
</dbReference>
<dbReference type="EMBL" id="LYBM01000009">
    <property type="protein sequence ID" value="ODA34279.1"/>
    <property type="molecule type" value="Genomic_DNA"/>
</dbReference>
<dbReference type="AlphaFoldDB" id="A0A1C3EM28"/>
<gene>
    <name evidence="1" type="ORF">A8L45_06950</name>
</gene>
<keyword evidence="2" id="KW-1185">Reference proteome</keyword>
<evidence type="ECO:0000313" key="1">
    <source>
        <dbReference type="EMBL" id="ODA34279.1"/>
    </source>
</evidence>
<accession>A0A1C3EM28</accession>
<dbReference type="Proteomes" id="UP000094936">
    <property type="component" value="Unassembled WGS sequence"/>
</dbReference>
<sequence length="274" mass="31794">MKKVISLTKVWLTRLSTALERTPYPMSQCEYYRYQLTILRRQVSLIAGLSDANPLSVNHEQQAALRKMIGNCDLLVKQSNLKQRLMFRLLRERVKAVSHSLSDETTRSWTHIQRTLIEQVVFVIGEVCHCLLKEETNTKAFDDYIWFWQTWADVNEANTRFEFAVHKLGKRITSAHQSVMLQSKILQKRILKLRSFVSCQSQSNIQAISRNISDIPGIYSDTDVSYTHLLNIYNNANKLIFSLLDEKLDVLTSQNAVMTDDIKKHVLAIKYTVR</sequence>
<evidence type="ECO:0000313" key="2">
    <source>
        <dbReference type="Proteomes" id="UP000094936"/>
    </source>
</evidence>
<name>A0A1C3EM28_9GAMM</name>
<protein>
    <submittedName>
        <fullName evidence="1">Uncharacterized protein</fullName>
    </submittedName>
</protein>
<dbReference type="OrthoDB" id="5916051at2"/>
<organism evidence="1 2">
    <name type="scientific">Veronia pacifica</name>
    <dbReference type="NCBI Taxonomy" id="1080227"/>
    <lineage>
        <taxon>Bacteria</taxon>
        <taxon>Pseudomonadati</taxon>
        <taxon>Pseudomonadota</taxon>
        <taxon>Gammaproteobacteria</taxon>
        <taxon>Vibrionales</taxon>
        <taxon>Vibrionaceae</taxon>
        <taxon>Veronia</taxon>
    </lineage>
</organism>
<reference evidence="1 2" key="1">
    <citation type="submission" date="2016-05" db="EMBL/GenBank/DDBJ databases">
        <title>Genomic Taxonomy of the Vibrionaceae.</title>
        <authorList>
            <person name="Gomez-Gil B."/>
            <person name="Enciso-Ibarra J."/>
        </authorList>
    </citation>
    <scope>NUCLEOTIDE SEQUENCE [LARGE SCALE GENOMIC DNA]</scope>
    <source>
        <strain evidence="1 2">CAIM 1920</strain>
    </source>
</reference>
<comment type="caution">
    <text evidence="1">The sequence shown here is derived from an EMBL/GenBank/DDBJ whole genome shotgun (WGS) entry which is preliminary data.</text>
</comment>